<sequence>LIRAGSQFFVVAIYLRANLIAERYIVAHITPEGVESEENEGSEDNEDSEGSERRGESEESPEIEQREKGQVHISQKDFDLATAEDAVTLLREMYNLVALVEQMAANLNAAKKNSLLRVKIAASKVISLSSKATQR</sequence>
<proteinExistence type="predicted"/>
<dbReference type="AlphaFoldDB" id="A0A1J8Q664"/>
<feature type="non-terminal residue" evidence="2">
    <location>
        <position position="135"/>
    </location>
</feature>
<feature type="compositionally biased region" description="Acidic residues" evidence="1">
    <location>
        <begin position="34"/>
        <end position="49"/>
    </location>
</feature>
<evidence type="ECO:0000313" key="3">
    <source>
        <dbReference type="Proteomes" id="UP000183567"/>
    </source>
</evidence>
<feature type="non-terminal residue" evidence="2">
    <location>
        <position position="1"/>
    </location>
</feature>
<name>A0A1J8Q664_9AGAM</name>
<dbReference type="EMBL" id="LVVM01002161">
    <property type="protein sequence ID" value="OJA17150.1"/>
    <property type="molecule type" value="Genomic_DNA"/>
</dbReference>
<evidence type="ECO:0000313" key="2">
    <source>
        <dbReference type="EMBL" id="OJA17150.1"/>
    </source>
</evidence>
<feature type="region of interest" description="Disordered" evidence="1">
    <location>
        <begin position="31"/>
        <end position="74"/>
    </location>
</feature>
<accession>A0A1J8Q664</accession>
<protein>
    <submittedName>
        <fullName evidence="2">Uncharacterized protein</fullName>
    </submittedName>
</protein>
<dbReference type="Proteomes" id="UP000183567">
    <property type="component" value="Unassembled WGS sequence"/>
</dbReference>
<gene>
    <name evidence="2" type="ORF">AZE42_14038</name>
</gene>
<organism evidence="2 3">
    <name type="scientific">Rhizopogon vesiculosus</name>
    <dbReference type="NCBI Taxonomy" id="180088"/>
    <lineage>
        <taxon>Eukaryota</taxon>
        <taxon>Fungi</taxon>
        <taxon>Dikarya</taxon>
        <taxon>Basidiomycota</taxon>
        <taxon>Agaricomycotina</taxon>
        <taxon>Agaricomycetes</taxon>
        <taxon>Agaricomycetidae</taxon>
        <taxon>Boletales</taxon>
        <taxon>Suillineae</taxon>
        <taxon>Rhizopogonaceae</taxon>
        <taxon>Rhizopogon</taxon>
    </lineage>
</organism>
<keyword evidence="3" id="KW-1185">Reference proteome</keyword>
<feature type="compositionally biased region" description="Basic and acidic residues" evidence="1">
    <location>
        <begin position="50"/>
        <end position="74"/>
    </location>
</feature>
<dbReference type="OrthoDB" id="2620952at2759"/>
<comment type="caution">
    <text evidence="2">The sequence shown here is derived from an EMBL/GenBank/DDBJ whole genome shotgun (WGS) entry which is preliminary data.</text>
</comment>
<evidence type="ECO:0000256" key="1">
    <source>
        <dbReference type="SAM" id="MobiDB-lite"/>
    </source>
</evidence>
<reference evidence="2 3" key="1">
    <citation type="submission" date="2016-03" db="EMBL/GenBank/DDBJ databases">
        <title>Comparative genomics of the ectomycorrhizal sister species Rhizopogon vinicolor and Rhizopogon vesiculosus (Basidiomycota: Boletales) reveals a divergence of the mating type B locus.</title>
        <authorList>
            <person name="Mujic A.B."/>
            <person name="Kuo A."/>
            <person name="Tritt A."/>
            <person name="Lipzen A."/>
            <person name="Chen C."/>
            <person name="Johnson J."/>
            <person name="Sharma A."/>
            <person name="Barry K."/>
            <person name="Grigoriev I.V."/>
            <person name="Spatafora J.W."/>
        </authorList>
    </citation>
    <scope>NUCLEOTIDE SEQUENCE [LARGE SCALE GENOMIC DNA]</scope>
    <source>
        <strain evidence="2 3">AM-OR11-056</strain>
    </source>
</reference>